<evidence type="ECO:0000313" key="3">
    <source>
        <dbReference type="Proteomes" id="UP001479436"/>
    </source>
</evidence>
<evidence type="ECO:0000256" key="1">
    <source>
        <dbReference type="SAM" id="MobiDB-lite"/>
    </source>
</evidence>
<proteinExistence type="predicted"/>
<reference evidence="2 3" key="1">
    <citation type="submission" date="2023-04" db="EMBL/GenBank/DDBJ databases">
        <title>Genome of Basidiobolus ranarum AG-B5.</title>
        <authorList>
            <person name="Stajich J.E."/>
            <person name="Carter-House D."/>
            <person name="Gryganskyi A."/>
        </authorList>
    </citation>
    <scope>NUCLEOTIDE SEQUENCE [LARGE SCALE GENOMIC DNA]</scope>
    <source>
        <strain evidence="2 3">AG-B5</strain>
    </source>
</reference>
<organism evidence="2 3">
    <name type="scientific">Basidiobolus ranarum</name>
    <dbReference type="NCBI Taxonomy" id="34480"/>
    <lineage>
        <taxon>Eukaryota</taxon>
        <taxon>Fungi</taxon>
        <taxon>Fungi incertae sedis</taxon>
        <taxon>Zoopagomycota</taxon>
        <taxon>Entomophthoromycotina</taxon>
        <taxon>Basidiobolomycetes</taxon>
        <taxon>Basidiobolales</taxon>
        <taxon>Basidiobolaceae</taxon>
        <taxon>Basidiobolus</taxon>
    </lineage>
</organism>
<feature type="region of interest" description="Disordered" evidence="1">
    <location>
        <begin position="198"/>
        <end position="240"/>
    </location>
</feature>
<feature type="region of interest" description="Disordered" evidence="1">
    <location>
        <begin position="51"/>
        <end position="79"/>
    </location>
</feature>
<gene>
    <name evidence="2" type="ORF">K7432_001611</name>
</gene>
<feature type="region of interest" description="Disordered" evidence="1">
    <location>
        <begin position="21"/>
        <end position="40"/>
    </location>
</feature>
<evidence type="ECO:0000313" key="2">
    <source>
        <dbReference type="EMBL" id="KAK9727674.1"/>
    </source>
</evidence>
<name>A0ABR2W9F1_9FUNG</name>
<feature type="compositionally biased region" description="Basic and acidic residues" evidence="1">
    <location>
        <begin position="205"/>
        <end position="224"/>
    </location>
</feature>
<feature type="compositionally biased region" description="Basic and acidic residues" evidence="1">
    <location>
        <begin position="145"/>
        <end position="168"/>
    </location>
</feature>
<keyword evidence="3" id="KW-1185">Reference proteome</keyword>
<feature type="compositionally biased region" description="Basic and acidic residues" evidence="1">
    <location>
        <begin position="55"/>
        <end position="79"/>
    </location>
</feature>
<comment type="caution">
    <text evidence="2">The sequence shown here is derived from an EMBL/GenBank/DDBJ whole genome shotgun (WGS) entry which is preliminary data.</text>
</comment>
<feature type="compositionally biased region" description="Polar residues" evidence="1">
    <location>
        <begin position="225"/>
        <end position="240"/>
    </location>
</feature>
<dbReference type="EMBL" id="JASJQH010006913">
    <property type="protein sequence ID" value="KAK9727674.1"/>
    <property type="molecule type" value="Genomic_DNA"/>
</dbReference>
<accession>A0ABR2W9F1</accession>
<feature type="region of interest" description="Disordered" evidence="1">
    <location>
        <begin position="134"/>
        <end position="185"/>
    </location>
</feature>
<protein>
    <submittedName>
        <fullName evidence="2">Uncharacterized protein</fullName>
    </submittedName>
</protein>
<dbReference type="Proteomes" id="UP001479436">
    <property type="component" value="Unassembled WGS sequence"/>
</dbReference>
<sequence length="240" mass="27364">MSTNHEIPLVKLEIVPSQTEVREESIQAPTKFQAPPKFQEPPLNLFLESTSNLQEKGKCSEKKKTKQTTEYRNVRTIPRSDRNKVPVSYEISDTKYMYKIVPNVIPKTDRKAKKSKSSKGPRISTKLFSRLLTISGPVEQPNPSKENRKSRSESKKRDIKILKDAEKKEKKRRKKHGRREDPDVAQLDLSVIQLNLSTDSVVEQKGVDTKDLLNEQMPKNHTDGGTDTNDSFVSQSSSDM</sequence>